<comment type="caution">
    <text evidence="1">The sequence shown here is derived from an EMBL/GenBank/DDBJ whole genome shotgun (WGS) entry which is preliminary data.</text>
</comment>
<keyword evidence="2" id="KW-1185">Reference proteome</keyword>
<evidence type="ECO:0000313" key="2">
    <source>
        <dbReference type="Proteomes" id="UP000784294"/>
    </source>
</evidence>
<gene>
    <name evidence="1" type="ORF">PXEA_LOCUS29563</name>
</gene>
<sequence>MRPLLSRSADLRFFRWESSKAAVSTKASSLLLGQIQLLARQLGAQGRIVDTNSASSTSLGPDEEGPIFTVDFIERALRTQSVPISFRLVVSEVVAEELSKGLSSTSGKMAVTDGSSCLQPPVSLVTPLLVPVLSNARASNHMSTACSTSSRSSSSGFADEALDGSIDLSKSSSSSPLAFRIRPVSLIPRTLTGCQSNSVANESGSRQTSGGCQLQQLRAGELVKEVEHFLDVPPARLMPVFGKETQGELWLDDPGEWVSSFFQI</sequence>
<accession>A0A3S5FG59</accession>
<reference evidence="1" key="1">
    <citation type="submission" date="2018-11" db="EMBL/GenBank/DDBJ databases">
        <authorList>
            <consortium name="Pathogen Informatics"/>
        </authorList>
    </citation>
    <scope>NUCLEOTIDE SEQUENCE</scope>
</reference>
<dbReference type="Proteomes" id="UP000784294">
    <property type="component" value="Unassembled WGS sequence"/>
</dbReference>
<name>A0A3S5FG59_9PLAT</name>
<organism evidence="1 2">
    <name type="scientific">Protopolystoma xenopodis</name>
    <dbReference type="NCBI Taxonomy" id="117903"/>
    <lineage>
        <taxon>Eukaryota</taxon>
        <taxon>Metazoa</taxon>
        <taxon>Spiralia</taxon>
        <taxon>Lophotrochozoa</taxon>
        <taxon>Platyhelminthes</taxon>
        <taxon>Monogenea</taxon>
        <taxon>Polyopisthocotylea</taxon>
        <taxon>Polystomatidea</taxon>
        <taxon>Polystomatidae</taxon>
        <taxon>Protopolystoma</taxon>
    </lineage>
</organism>
<evidence type="ECO:0000313" key="1">
    <source>
        <dbReference type="EMBL" id="VEL36123.1"/>
    </source>
</evidence>
<protein>
    <submittedName>
        <fullName evidence="1">Uncharacterized protein</fullName>
    </submittedName>
</protein>
<dbReference type="EMBL" id="CAAALY010251479">
    <property type="protein sequence ID" value="VEL36123.1"/>
    <property type="molecule type" value="Genomic_DNA"/>
</dbReference>
<dbReference type="AlphaFoldDB" id="A0A3S5FG59"/>
<proteinExistence type="predicted"/>